<keyword evidence="1" id="KW-1133">Transmembrane helix</keyword>
<evidence type="ECO:0000313" key="2">
    <source>
        <dbReference type="EMBL" id="KAF1936654.1"/>
    </source>
</evidence>
<feature type="transmembrane region" description="Helical" evidence="1">
    <location>
        <begin position="316"/>
        <end position="335"/>
    </location>
</feature>
<dbReference type="Proteomes" id="UP000800038">
    <property type="component" value="Unassembled WGS sequence"/>
</dbReference>
<gene>
    <name evidence="2" type="ORF">EJ02DRAFT_387029</name>
</gene>
<evidence type="ECO:0000313" key="3">
    <source>
        <dbReference type="Proteomes" id="UP000800038"/>
    </source>
</evidence>
<dbReference type="OrthoDB" id="2830640at2759"/>
<keyword evidence="1" id="KW-0812">Transmembrane</keyword>
<dbReference type="Gene3D" id="1.20.58.340">
    <property type="entry name" value="Magnesium transport protein CorA, transmembrane region"/>
    <property type="match status" value="1"/>
</dbReference>
<accession>A0A6A5SAU3</accession>
<keyword evidence="3" id="KW-1185">Reference proteome</keyword>
<evidence type="ECO:0008006" key="4">
    <source>
        <dbReference type="Google" id="ProtNLM"/>
    </source>
</evidence>
<proteinExistence type="predicted"/>
<organism evidence="2 3">
    <name type="scientific">Clathrospora elynae</name>
    <dbReference type="NCBI Taxonomy" id="706981"/>
    <lineage>
        <taxon>Eukaryota</taxon>
        <taxon>Fungi</taxon>
        <taxon>Dikarya</taxon>
        <taxon>Ascomycota</taxon>
        <taxon>Pezizomycotina</taxon>
        <taxon>Dothideomycetes</taxon>
        <taxon>Pleosporomycetidae</taxon>
        <taxon>Pleosporales</taxon>
        <taxon>Diademaceae</taxon>
        <taxon>Clathrospora</taxon>
    </lineage>
</organism>
<sequence length="342" mass="38950">MQDDVFSTGKQLAPELSQHFQIPGHLLSSAYRRSNGFFTFEESFDQDGHLQTYKTWFRVLVKAVSPNPPGYSWHEMTFCSRWDPQRCIVLCIGVDLAFQHLLQQALSHMWPRLPPSEPLSLHVPLVQAILELHDLSVWCIRDVIRTIEKDRPLSTLGFQDFSIMHETARHAIHSFETLSVSLDTVEVMQQQAIDLSTKDKRGGGGHADASDQTRMHLDSQLRMLRGLFLRSQSNKERLQNEISLAYNLIAQRDSHVMKGLGEAARLDSGALKMIAVVTMAFLPPTFLSAIFSMSFFNFTPGNDGTKAAWSVSDKFWVYWVCAVPLTCLTMAIWYWRQNRSGN</sequence>
<name>A0A6A5SAU3_9PLEO</name>
<keyword evidence="1" id="KW-0472">Membrane</keyword>
<reference evidence="2" key="1">
    <citation type="journal article" date="2020" name="Stud. Mycol.">
        <title>101 Dothideomycetes genomes: a test case for predicting lifestyles and emergence of pathogens.</title>
        <authorList>
            <person name="Haridas S."/>
            <person name="Albert R."/>
            <person name="Binder M."/>
            <person name="Bloem J."/>
            <person name="Labutti K."/>
            <person name="Salamov A."/>
            <person name="Andreopoulos B."/>
            <person name="Baker S."/>
            <person name="Barry K."/>
            <person name="Bills G."/>
            <person name="Bluhm B."/>
            <person name="Cannon C."/>
            <person name="Castanera R."/>
            <person name="Culley D."/>
            <person name="Daum C."/>
            <person name="Ezra D."/>
            <person name="Gonzalez J."/>
            <person name="Henrissat B."/>
            <person name="Kuo A."/>
            <person name="Liang C."/>
            <person name="Lipzen A."/>
            <person name="Lutzoni F."/>
            <person name="Magnuson J."/>
            <person name="Mondo S."/>
            <person name="Nolan M."/>
            <person name="Ohm R."/>
            <person name="Pangilinan J."/>
            <person name="Park H.-J."/>
            <person name="Ramirez L."/>
            <person name="Alfaro M."/>
            <person name="Sun H."/>
            <person name="Tritt A."/>
            <person name="Yoshinaga Y."/>
            <person name="Zwiers L.-H."/>
            <person name="Turgeon B."/>
            <person name="Goodwin S."/>
            <person name="Spatafora J."/>
            <person name="Crous P."/>
            <person name="Grigoriev I."/>
        </authorList>
    </citation>
    <scope>NUCLEOTIDE SEQUENCE</scope>
    <source>
        <strain evidence="2">CBS 161.51</strain>
    </source>
</reference>
<protein>
    <recommendedName>
        <fullName evidence="4">Mg2+ transporter protein</fullName>
    </recommendedName>
</protein>
<evidence type="ECO:0000256" key="1">
    <source>
        <dbReference type="SAM" id="Phobius"/>
    </source>
</evidence>
<feature type="transmembrane region" description="Helical" evidence="1">
    <location>
        <begin position="274"/>
        <end position="296"/>
    </location>
</feature>
<dbReference type="AlphaFoldDB" id="A0A6A5SAU3"/>
<dbReference type="EMBL" id="ML976177">
    <property type="protein sequence ID" value="KAF1936654.1"/>
    <property type="molecule type" value="Genomic_DNA"/>
</dbReference>